<sequence>MVTGFEGNEERFEVMAAELDRYAGVPDEVLWRVVTRDGVCMAMAAEGDGPEWIGTASTDRELAASICAGCPVQRACLEAELRTAGASTVGVWGALTDEDRRALFPVWLARRENDERRGGGNDGT</sequence>
<proteinExistence type="predicted"/>
<gene>
    <name evidence="2" type="ORF">UA74_28980</name>
</gene>
<dbReference type="Pfam" id="PF02467">
    <property type="entry name" value="Whib"/>
    <property type="match status" value="1"/>
</dbReference>
<dbReference type="KEGG" id="acad:UA74_28980"/>
<evidence type="ECO:0000313" key="2">
    <source>
        <dbReference type="EMBL" id="APU17789.1"/>
    </source>
</evidence>
<dbReference type="AlphaFoldDB" id="A0AAC9LKD7"/>
<name>A0AAC9LKD7_9PSEU</name>
<dbReference type="Proteomes" id="UP000185511">
    <property type="component" value="Chromosome"/>
</dbReference>
<evidence type="ECO:0000259" key="1">
    <source>
        <dbReference type="PROSITE" id="PS51674"/>
    </source>
</evidence>
<protein>
    <submittedName>
        <fullName evidence="2">Transcription factor WhiB</fullName>
    </submittedName>
</protein>
<dbReference type="PROSITE" id="PS51674">
    <property type="entry name" value="4FE4S_WBL"/>
    <property type="match status" value="1"/>
</dbReference>
<reference evidence="3" key="1">
    <citation type="submission" date="2016-06" db="EMBL/GenBank/DDBJ databases">
        <title>Complete genome sequence of Actinoalloteichus fjordicus DSM 46855 (=ADI127-17), type strain of the new species Actinoalloteichus fjordicus.</title>
        <authorList>
            <person name="Ruckert C."/>
            <person name="Nouioui I."/>
            <person name="Willmese J."/>
            <person name="van Wezel G."/>
            <person name="Klenk H.-P."/>
            <person name="Kalinowski J."/>
            <person name="Zotchev S.B."/>
        </authorList>
    </citation>
    <scope>NUCLEOTIDE SEQUENCE [LARGE SCALE GENOMIC DNA]</scope>
    <source>
        <strain evidence="3">ADI127-7</strain>
    </source>
</reference>
<dbReference type="EMBL" id="CP016076">
    <property type="protein sequence ID" value="APU17789.1"/>
    <property type="molecule type" value="Genomic_DNA"/>
</dbReference>
<organism evidence="2 3">
    <name type="scientific">Actinoalloteichus fjordicus</name>
    <dbReference type="NCBI Taxonomy" id="1612552"/>
    <lineage>
        <taxon>Bacteria</taxon>
        <taxon>Bacillati</taxon>
        <taxon>Actinomycetota</taxon>
        <taxon>Actinomycetes</taxon>
        <taxon>Pseudonocardiales</taxon>
        <taxon>Pseudonocardiaceae</taxon>
        <taxon>Actinoalloteichus</taxon>
    </lineage>
</organism>
<keyword evidence="3" id="KW-1185">Reference proteome</keyword>
<feature type="domain" description="4Fe-4S Wbl-type" evidence="1">
    <location>
        <begin position="39"/>
        <end position="102"/>
    </location>
</feature>
<evidence type="ECO:0000313" key="3">
    <source>
        <dbReference type="Proteomes" id="UP000185511"/>
    </source>
</evidence>
<dbReference type="InterPro" id="IPR034768">
    <property type="entry name" value="4FE4S_WBL"/>
</dbReference>
<accession>A0AAC9LKD7</accession>